<dbReference type="Gene3D" id="3.30.70.330">
    <property type="match status" value="1"/>
</dbReference>
<protein>
    <recommendedName>
        <fullName evidence="4">RRM domain-containing protein</fullName>
    </recommendedName>
</protein>
<dbReference type="PROSITE" id="PS50102">
    <property type="entry name" value="RRM"/>
    <property type="match status" value="1"/>
</dbReference>
<keyword evidence="1 2" id="KW-0694">RNA-binding</keyword>
<feature type="region of interest" description="Disordered" evidence="3">
    <location>
        <begin position="79"/>
        <end position="102"/>
    </location>
</feature>
<evidence type="ECO:0000313" key="6">
    <source>
        <dbReference type="Proteomes" id="UP001344447"/>
    </source>
</evidence>
<evidence type="ECO:0000259" key="4">
    <source>
        <dbReference type="PROSITE" id="PS50102"/>
    </source>
</evidence>
<reference evidence="5 6" key="1">
    <citation type="submission" date="2023-11" db="EMBL/GenBank/DDBJ databases">
        <title>Dfirmibasis_genome.</title>
        <authorList>
            <person name="Edelbroek B."/>
            <person name="Kjellin J."/>
            <person name="Jerlstrom-Hultqvist J."/>
            <person name="Soderbom F."/>
        </authorList>
    </citation>
    <scope>NUCLEOTIDE SEQUENCE [LARGE SCALE GENOMIC DNA]</scope>
    <source>
        <strain evidence="5 6">TNS-C-14</strain>
    </source>
</reference>
<dbReference type="Proteomes" id="UP001344447">
    <property type="component" value="Unassembled WGS sequence"/>
</dbReference>
<feature type="domain" description="RRM" evidence="4">
    <location>
        <begin position="3"/>
        <end position="78"/>
    </location>
</feature>
<dbReference type="InterPro" id="IPR000504">
    <property type="entry name" value="RRM_dom"/>
</dbReference>
<dbReference type="PANTHER" id="PTHR48027">
    <property type="entry name" value="HETEROGENEOUS NUCLEAR RIBONUCLEOPROTEIN 87F-RELATED"/>
    <property type="match status" value="1"/>
</dbReference>
<dbReference type="SUPFAM" id="SSF54928">
    <property type="entry name" value="RNA-binding domain, RBD"/>
    <property type="match status" value="1"/>
</dbReference>
<dbReference type="SMART" id="SM00360">
    <property type="entry name" value="RRM"/>
    <property type="match status" value="1"/>
</dbReference>
<proteinExistence type="predicted"/>
<name>A0AAN7TPH8_9MYCE</name>
<comment type="caution">
    <text evidence="5">The sequence shown here is derived from an EMBL/GenBank/DDBJ whole genome shotgun (WGS) entry which is preliminary data.</text>
</comment>
<evidence type="ECO:0000313" key="5">
    <source>
        <dbReference type="EMBL" id="KAK5577862.1"/>
    </source>
</evidence>
<dbReference type="Pfam" id="PF00076">
    <property type="entry name" value="RRM_1"/>
    <property type="match status" value="1"/>
</dbReference>
<evidence type="ECO:0000256" key="2">
    <source>
        <dbReference type="PROSITE-ProRule" id="PRU00176"/>
    </source>
</evidence>
<dbReference type="InterPro" id="IPR012677">
    <property type="entry name" value="Nucleotide-bd_a/b_plait_sf"/>
</dbReference>
<dbReference type="GO" id="GO:0003723">
    <property type="term" value="F:RNA binding"/>
    <property type="evidence" value="ECO:0007669"/>
    <property type="project" value="UniProtKB-UniRule"/>
</dbReference>
<sequence length="102" mass="10880">MSNKLYVGWSTNEDSLRNAFSSYGNVIDAQVVRDSSTGRTRGFGYVTFENGSIANNAVSGLQNFELDGRIIKVNIANTGPSVGGGSYNTQQNKPGYTSGFGQ</sequence>
<dbReference type="InterPro" id="IPR035979">
    <property type="entry name" value="RBD_domain_sf"/>
</dbReference>
<accession>A0AAN7TPH8</accession>
<organism evidence="5 6">
    <name type="scientific">Dictyostelium firmibasis</name>
    <dbReference type="NCBI Taxonomy" id="79012"/>
    <lineage>
        <taxon>Eukaryota</taxon>
        <taxon>Amoebozoa</taxon>
        <taxon>Evosea</taxon>
        <taxon>Eumycetozoa</taxon>
        <taxon>Dictyostelia</taxon>
        <taxon>Dictyosteliales</taxon>
        <taxon>Dictyosteliaceae</taxon>
        <taxon>Dictyostelium</taxon>
    </lineage>
</organism>
<evidence type="ECO:0000256" key="1">
    <source>
        <dbReference type="ARBA" id="ARBA00022884"/>
    </source>
</evidence>
<dbReference type="InterPro" id="IPR052462">
    <property type="entry name" value="SLIRP/GR-RBP-like"/>
</dbReference>
<dbReference type="EMBL" id="JAVFKY010000004">
    <property type="protein sequence ID" value="KAK5577862.1"/>
    <property type="molecule type" value="Genomic_DNA"/>
</dbReference>
<keyword evidence="6" id="KW-1185">Reference proteome</keyword>
<dbReference type="AlphaFoldDB" id="A0AAN7TPH8"/>
<evidence type="ECO:0000256" key="3">
    <source>
        <dbReference type="SAM" id="MobiDB-lite"/>
    </source>
</evidence>
<gene>
    <name evidence="5" type="ORF">RB653_002810</name>
</gene>